<evidence type="ECO:0000313" key="1">
    <source>
        <dbReference type="EMBL" id="MBW4708393.1"/>
    </source>
</evidence>
<accession>A0A9X1FVE1</accession>
<dbReference type="AlphaFoldDB" id="A0A9X1FVE1"/>
<keyword evidence="2" id="KW-1185">Reference proteome</keyword>
<proteinExistence type="predicted"/>
<protein>
    <submittedName>
        <fullName evidence="1">Uncharacterized protein</fullName>
    </submittedName>
</protein>
<dbReference type="RefSeq" id="WP_219502188.1">
    <property type="nucleotide sequence ID" value="NZ_JAHXDN010000003.1"/>
</dbReference>
<dbReference type="Proteomes" id="UP001138661">
    <property type="component" value="Unassembled WGS sequence"/>
</dbReference>
<gene>
    <name evidence="1" type="ORF">KX928_11420</name>
</gene>
<organism evidence="1 2">
    <name type="scientific">Roseobacter insulae</name>
    <dbReference type="NCBI Taxonomy" id="2859783"/>
    <lineage>
        <taxon>Bacteria</taxon>
        <taxon>Pseudomonadati</taxon>
        <taxon>Pseudomonadota</taxon>
        <taxon>Alphaproteobacteria</taxon>
        <taxon>Rhodobacterales</taxon>
        <taxon>Roseobacteraceae</taxon>
        <taxon>Roseobacter</taxon>
    </lineage>
</organism>
<reference evidence="1" key="1">
    <citation type="submission" date="2021-07" db="EMBL/GenBank/DDBJ databases">
        <title>Roseobacter insulae sp. nov., isolated from a tidal flat.</title>
        <authorList>
            <person name="Park S."/>
            <person name="Yoon J.-H."/>
        </authorList>
    </citation>
    <scope>NUCLEOTIDE SEQUENCE</scope>
    <source>
        <strain evidence="1">YSTF-M11</strain>
    </source>
</reference>
<evidence type="ECO:0000313" key="2">
    <source>
        <dbReference type="Proteomes" id="UP001138661"/>
    </source>
</evidence>
<name>A0A9X1FVE1_9RHOB</name>
<sequence length="101" mass="11092">MNGKPKCKLRLARLPDISPDEIIELVSDPRIAFHVPPLIIIRDSNTIAEVVTEAGHIGVAMAYSVRRSETMMFAVDSIREEDVWGDGLVLKPACFCSGPTL</sequence>
<dbReference type="EMBL" id="JAHXDN010000003">
    <property type="protein sequence ID" value="MBW4708393.1"/>
    <property type="molecule type" value="Genomic_DNA"/>
</dbReference>
<comment type="caution">
    <text evidence="1">The sequence shown here is derived from an EMBL/GenBank/DDBJ whole genome shotgun (WGS) entry which is preliminary data.</text>
</comment>